<dbReference type="EMBL" id="LS974618">
    <property type="protein sequence ID" value="CAG7894255.1"/>
    <property type="molecule type" value="Genomic_DNA"/>
</dbReference>
<sequence length="57" mass="6869">MISCCRAQPRRFPSLVQLMTRQYIRSRLFRSKKKDIYNQPFFCDPRNKSSDINVNLT</sequence>
<name>A0A3P6AWA6_BRACM</name>
<dbReference type="Gramene" id="A02p32070.2_BraZ1">
    <property type="protein sequence ID" value="A02p32070.2_BraZ1.CDS"/>
    <property type="gene ID" value="A02g32070.2_BraZ1"/>
</dbReference>
<protein>
    <submittedName>
        <fullName evidence="1">Uncharacterized protein</fullName>
    </submittedName>
</protein>
<evidence type="ECO:0000313" key="1">
    <source>
        <dbReference type="EMBL" id="CAG7894255.1"/>
    </source>
</evidence>
<proteinExistence type="predicted"/>
<dbReference type="Proteomes" id="UP000694005">
    <property type="component" value="Chromosome A02"/>
</dbReference>
<gene>
    <name evidence="2" type="ORF">BRAA02T07586Z</name>
    <name evidence="1" type="ORF">BRAPAZ1V2_A02P32070.2</name>
</gene>
<evidence type="ECO:0000313" key="2">
    <source>
        <dbReference type="EMBL" id="VDC89970.1"/>
    </source>
</evidence>
<organism evidence="2">
    <name type="scientific">Brassica campestris</name>
    <name type="common">Field mustard</name>
    <dbReference type="NCBI Taxonomy" id="3711"/>
    <lineage>
        <taxon>Eukaryota</taxon>
        <taxon>Viridiplantae</taxon>
        <taxon>Streptophyta</taxon>
        <taxon>Embryophyta</taxon>
        <taxon>Tracheophyta</taxon>
        <taxon>Spermatophyta</taxon>
        <taxon>Magnoliopsida</taxon>
        <taxon>eudicotyledons</taxon>
        <taxon>Gunneridae</taxon>
        <taxon>Pentapetalae</taxon>
        <taxon>rosids</taxon>
        <taxon>malvids</taxon>
        <taxon>Brassicales</taxon>
        <taxon>Brassicaceae</taxon>
        <taxon>Brassiceae</taxon>
        <taxon>Brassica</taxon>
    </lineage>
</organism>
<dbReference type="EMBL" id="LR031573">
    <property type="protein sequence ID" value="VDC89970.1"/>
    <property type="molecule type" value="Genomic_DNA"/>
</dbReference>
<accession>A0A3P6AWA6</accession>
<dbReference type="AlphaFoldDB" id="A0A3P6AWA6"/>
<reference evidence="2" key="1">
    <citation type="submission" date="2018-11" db="EMBL/GenBank/DDBJ databases">
        <authorList>
            <consortium name="Genoscope - CEA"/>
            <person name="William W."/>
        </authorList>
    </citation>
    <scope>NUCLEOTIDE SEQUENCE</scope>
</reference>